<protein>
    <submittedName>
        <fullName evidence="5">Alkaline phosphatase</fullName>
        <ecNumber evidence="5">3.1.3.1</ecNumber>
    </submittedName>
</protein>
<evidence type="ECO:0000256" key="2">
    <source>
        <dbReference type="PIRSR" id="PIRSR601952-2"/>
    </source>
</evidence>
<name>F0SWV8_SYNGF</name>
<feature type="signal peptide" evidence="4">
    <location>
        <begin position="1"/>
        <end position="29"/>
    </location>
</feature>
<feature type="active site" description="Phosphoserine intermediate" evidence="1">
    <location>
        <position position="201"/>
    </location>
</feature>
<dbReference type="SMR" id="F0SWV8"/>
<evidence type="ECO:0000256" key="4">
    <source>
        <dbReference type="SAM" id="SignalP"/>
    </source>
</evidence>
<dbReference type="HOGENOM" id="CLU_008539_3_0_9"/>
<dbReference type="PANTHER" id="PTHR11596">
    <property type="entry name" value="ALKALINE PHOSPHATASE"/>
    <property type="match status" value="1"/>
</dbReference>
<evidence type="ECO:0000313" key="6">
    <source>
        <dbReference type="Proteomes" id="UP000007488"/>
    </source>
</evidence>
<dbReference type="Gene3D" id="3.40.720.10">
    <property type="entry name" value="Alkaline Phosphatase, subunit A"/>
    <property type="match status" value="1"/>
</dbReference>
<feature type="binding site" evidence="2">
    <location>
        <position position="152"/>
    </location>
    <ligand>
        <name>Zn(2+)</name>
        <dbReference type="ChEBI" id="CHEBI:29105"/>
        <label>2</label>
    </ligand>
</feature>
<dbReference type="Proteomes" id="UP000007488">
    <property type="component" value="Chromosome"/>
</dbReference>
<dbReference type="eggNOG" id="COG1785">
    <property type="taxonomic scope" value="Bacteria"/>
</dbReference>
<dbReference type="GO" id="GO:0004035">
    <property type="term" value="F:alkaline phosphatase activity"/>
    <property type="evidence" value="ECO:0007669"/>
    <property type="project" value="UniProtKB-EC"/>
</dbReference>
<dbReference type="STRING" id="645991.Sgly_0279"/>
<dbReference type="SMART" id="SM00098">
    <property type="entry name" value="alkPPc"/>
    <property type="match status" value="1"/>
</dbReference>
<dbReference type="AlphaFoldDB" id="F0SWV8"/>
<keyword evidence="2" id="KW-0460">Magnesium</keyword>
<dbReference type="OrthoDB" id="9794455at2"/>
<dbReference type="EMBL" id="CP002547">
    <property type="protein sequence ID" value="ADY54648.1"/>
    <property type="molecule type" value="Genomic_DNA"/>
</dbReference>
<dbReference type="GO" id="GO:0046872">
    <property type="term" value="F:metal ion binding"/>
    <property type="evidence" value="ECO:0007669"/>
    <property type="project" value="UniProtKB-KW"/>
</dbReference>
<dbReference type="KEGG" id="sgy:Sgly_0279"/>
<keyword evidence="5" id="KW-0378">Hydrolase</keyword>
<feature type="binding site" evidence="2">
    <location>
        <position position="570"/>
    </location>
    <ligand>
        <name>Zn(2+)</name>
        <dbReference type="ChEBI" id="CHEBI:29105"/>
        <label>2</label>
    </ligand>
</feature>
<dbReference type="InterPro" id="IPR017850">
    <property type="entry name" value="Alkaline_phosphatase_core_sf"/>
</dbReference>
<comment type="cofactor">
    <cofactor evidence="2">
        <name>Mg(2+)</name>
        <dbReference type="ChEBI" id="CHEBI:18420"/>
    </cofactor>
    <text evidence="2">Binds 1 Mg(2+) ion.</text>
</comment>
<dbReference type="RefSeq" id="WP_013623519.1">
    <property type="nucleotide sequence ID" value="NC_015172.1"/>
</dbReference>
<evidence type="ECO:0000256" key="3">
    <source>
        <dbReference type="RuleBase" id="RU003946"/>
    </source>
</evidence>
<keyword evidence="4" id="KW-0732">Signal</keyword>
<evidence type="ECO:0000256" key="1">
    <source>
        <dbReference type="PIRSR" id="PIRSR601952-1"/>
    </source>
</evidence>
<organism evidence="5 6">
    <name type="scientific">Syntrophobotulus glycolicus (strain DSM 8271 / FlGlyR)</name>
    <dbReference type="NCBI Taxonomy" id="645991"/>
    <lineage>
        <taxon>Bacteria</taxon>
        <taxon>Bacillati</taxon>
        <taxon>Bacillota</taxon>
        <taxon>Clostridia</taxon>
        <taxon>Eubacteriales</taxon>
        <taxon>Desulfitobacteriaceae</taxon>
        <taxon>Syntrophobotulus</taxon>
    </lineage>
</organism>
<sequence length="614" mass="66385">MRKLSKTFFLILVSALLIGNLSAGGQAVAAEPAQAAPQAVIFPVDKASILAGSIFDLKVELNHIPSAPTEFDVRVQGTNAETFFNQTASTGATTKDGPYKMWKDVTFKAPAGNYTVSVSARGEGWTLSKEVQYNVVKAEAGKAKNVILVIGDGLALPMRTAARMVSKNLTEGKYNGLLEMDNMDEVTLVTTSGLNSVVTDSANSAHAYATGHKTSNNAMGVYTFDPNDKNQVPPKVENIIELAKKAGKATGIVSTAEITDATPSAMFVHVPQRSNMQEIANQMFYPAQRPDVILGGGAQWFWPKSVAGSKRADERDLIGDFESQGYQFAGNAQELNNVDASKTNQLLGLFHNTTMNVYIDKAIEKNPNVLKNYPDQPMLWDMTQKSLDILSKNKNGFFLMVEGASIDKQEHVMDWERAVWDTIEMDKAVGVAKDFADKNGDTLVIVVADHSHSVSVYGTVDYSKSGRDAVRVYEKAAWPTYKDNDGDGFPDTGKDENGDGKFDQVVSTDISLAIGWGNHPDYIEDFKYSSVPISPAITVDGKAAANTEGSAPGGYLIAGNLPVTDTQEVHSADDIPLTAYGTGSEYFDKAIMDNTEVFFGIINALGLDPTKFSR</sequence>
<dbReference type="PRINTS" id="PR00113">
    <property type="entry name" value="ALKPHPHTASE"/>
</dbReference>
<comment type="similarity">
    <text evidence="3">Belongs to the alkaline phosphatase family.</text>
</comment>
<proteinExistence type="inferred from homology"/>
<feature type="binding site" evidence="2">
    <location>
        <position position="450"/>
    </location>
    <ligand>
        <name>Zn(2+)</name>
        <dbReference type="ChEBI" id="CHEBI:29105"/>
        <label>2</label>
    </ligand>
</feature>
<comment type="cofactor">
    <cofactor evidence="2">
        <name>Zn(2+)</name>
        <dbReference type="ChEBI" id="CHEBI:29105"/>
    </cofactor>
    <text evidence="2">Binds 2 Zn(2+) ions.</text>
</comment>
<gene>
    <name evidence="5" type="ordered locus">Sgly_0279</name>
</gene>
<feature type="chain" id="PRO_5003257356" evidence="4">
    <location>
        <begin position="30"/>
        <end position="614"/>
    </location>
</feature>
<keyword evidence="2" id="KW-0479">Metal-binding</keyword>
<feature type="binding site" evidence="2">
    <location>
        <position position="449"/>
    </location>
    <ligand>
        <name>Zn(2+)</name>
        <dbReference type="ChEBI" id="CHEBI:29105"/>
        <label>2</label>
    </ligand>
</feature>
<evidence type="ECO:0000313" key="5">
    <source>
        <dbReference type="EMBL" id="ADY54648.1"/>
    </source>
</evidence>
<dbReference type="CDD" id="cd16012">
    <property type="entry name" value="ALP"/>
    <property type="match status" value="1"/>
</dbReference>
<feature type="binding site" evidence="2">
    <location>
        <position position="402"/>
    </location>
    <ligand>
        <name>Mg(2+)</name>
        <dbReference type="ChEBI" id="CHEBI:18420"/>
    </ligand>
</feature>
<dbReference type="Pfam" id="PF00245">
    <property type="entry name" value="Alk_phosphatase"/>
    <property type="match status" value="1"/>
</dbReference>
<dbReference type="SUPFAM" id="SSF53649">
    <property type="entry name" value="Alkaline phosphatase-like"/>
    <property type="match status" value="1"/>
</dbReference>
<reference evidence="5 6" key="1">
    <citation type="journal article" date="2011" name="Stand. Genomic Sci.">
        <title>Complete genome sequence of Syntrophobotulus glycolicus type strain (FlGlyR).</title>
        <authorList>
            <person name="Han C."/>
            <person name="Mwirichia R."/>
            <person name="Chertkov O."/>
            <person name="Held B."/>
            <person name="Lapidus A."/>
            <person name="Nolan M."/>
            <person name="Lucas S."/>
            <person name="Hammon N."/>
            <person name="Deshpande S."/>
            <person name="Cheng J.F."/>
            <person name="Tapia R."/>
            <person name="Goodwin L."/>
            <person name="Pitluck S."/>
            <person name="Huntemann M."/>
            <person name="Liolios K."/>
            <person name="Ivanova N."/>
            <person name="Pagani I."/>
            <person name="Mavromatis K."/>
            <person name="Ovchinikova G."/>
            <person name="Pati A."/>
            <person name="Chen A."/>
            <person name="Palaniappan K."/>
            <person name="Land M."/>
            <person name="Hauser L."/>
            <person name="Brambilla E.M."/>
            <person name="Rohde M."/>
            <person name="Spring S."/>
            <person name="Sikorski J."/>
            <person name="Goker M."/>
            <person name="Woyke T."/>
            <person name="Bristow J."/>
            <person name="Eisen J.A."/>
            <person name="Markowitz V."/>
            <person name="Hugenholtz P."/>
            <person name="Kyrpides N.C."/>
            <person name="Klenk H.P."/>
            <person name="Detter J.C."/>
        </authorList>
    </citation>
    <scope>NUCLEOTIDE SEQUENCE [LARGE SCALE GENOMIC DNA]</scope>
    <source>
        <strain evidence="6">DSM 8271 / FlGlyR</strain>
    </source>
</reference>
<feature type="binding site" evidence="2">
    <location>
        <position position="152"/>
    </location>
    <ligand>
        <name>Mg(2+)</name>
        <dbReference type="ChEBI" id="CHEBI:18420"/>
    </ligand>
</feature>
<keyword evidence="2" id="KW-0862">Zinc</keyword>
<reference evidence="6" key="2">
    <citation type="submission" date="2011-02" db="EMBL/GenBank/DDBJ databases">
        <title>The complete genome of Syntrophobotulus glycolicus DSM 8271.</title>
        <authorList>
            <person name="Lucas S."/>
            <person name="Copeland A."/>
            <person name="Lapidus A."/>
            <person name="Bruce D."/>
            <person name="Goodwin L."/>
            <person name="Pitluck S."/>
            <person name="Kyrpides N."/>
            <person name="Mavromatis K."/>
            <person name="Pagani I."/>
            <person name="Ivanova N."/>
            <person name="Mikhailova N."/>
            <person name="Chertkov O."/>
            <person name="Held B."/>
            <person name="Detter J.C."/>
            <person name="Tapia R."/>
            <person name="Han C."/>
            <person name="Land M."/>
            <person name="Hauser L."/>
            <person name="Markowitz V."/>
            <person name="Cheng J.-F."/>
            <person name="Hugenholtz P."/>
            <person name="Woyke T."/>
            <person name="Wu D."/>
            <person name="Spring S."/>
            <person name="Schroeder M."/>
            <person name="Brambilla E."/>
            <person name="Klenk H.-P."/>
            <person name="Eisen J.A."/>
        </authorList>
    </citation>
    <scope>NUCLEOTIDE SEQUENCE [LARGE SCALE GENOMIC DNA]</scope>
    <source>
        <strain evidence="6">DSM 8271 / FlGlyR</strain>
    </source>
</reference>
<feature type="binding site" evidence="2">
    <location>
        <position position="407"/>
    </location>
    <ligand>
        <name>Zn(2+)</name>
        <dbReference type="ChEBI" id="CHEBI:29105"/>
        <label>2</label>
    </ligand>
</feature>
<dbReference type="EC" id="3.1.3.1" evidence="5"/>
<accession>F0SWV8</accession>
<dbReference type="PANTHER" id="PTHR11596:SF72">
    <property type="entry name" value="ALKALINE PHOSPHATASE"/>
    <property type="match status" value="1"/>
</dbReference>
<feature type="binding site" evidence="2">
    <location>
        <position position="411"/>
    </location>
    <ligand>
        <name>Zn(2+)</name>
        <dbReference type="ChEBI" id="CHEBI:29105"/>
        <label>2</label>
    </ligand>
</feature>
<feature type="binding site" evidence="2">
    <location>
        <position position="260"/>
    </location>
    <ligand>
        <name>Mg(2+)</name>
        <dbReference type="ChEBI" id="CHEBI:18420"/>
    </ligand>
</feature>
<feature type="binding site" evidence="2">
    <location>
        <position position="262"/>
    </location>
    <ligand>
        <name>Mg(2+)</name>
        <dbReference type="ChEBI" id="CHEBI:18420"/>
    </ligand>
</feature>
<keyword evidence="6" id="KW-1185">Reference proteome</keyword>
<dbReference type="InterPro" id="IPR001952">
    <property type="entry name" value="Alkaline_phosphatase"/>
</dbReference>